<protein>
    <submittedName>
        <fullName evidence="1">Uncharacterized protein</fullName>
    </submittedName>
</protein>
<accession>A0A3L7DZK7</accession>
<dbReference type="EMBL" id="QRAN01000012">
    <property type="protein sequence ID" value="RLQ21563.1"/>
    <property type="molecule type" value="Genomic_DNA"/>
</dbReference>
<dbReference type="Proteomes" id="UP000265509">
    <property type="component" value="Unassembled WGS sequence"/>
</dbReference>
<dbReference type="AlphaFoldDB" id="A0A3L7DZK7"/>
<gene>
    <name evidence="1" type="ORF">DWB85_12470</name>
</gene>
<evidence type="ECO:0000313" key="2">
    <source>
        <dbReference type="Proteomes" id="UP000265509"/>
    </source>
</evidence>
<reference evidence="1 2" key="1">
    <citation type="submission" date="2018-07" db="EMBL/GenBank/DDBJ databases">
        <title>Halioglobus sp. genome submission.</title>
        <authorList>
            <person name="Ye M.-Q."/>
            <person name="Du Z.-J."/>
        </authorList>
    </citation>
    <scope>NUCLEOTIDE SEQUENCE [LARGE SCALE GENOMIC DNA]</scope>
    <source>
        <strain evidence="1 2">U0301</strain>
    </source>
</reference>
<proteinExistence type="predicted"/>
<sequence length="292" mass="33303">MYKEVAINPECMGHEEYYFLLKRETGYEKGRYLVADMRVWAREAFYYAKESDMSPVKKKSVTNFLNKLAKNRSNEHFAMPGDRSGLSADCWLDWWLAQCSLREFSVTLSEDHREGTICHMEVIDGSDDWEIGPSLMLRRDSVAIVDALELLLNMSKELLIVDQYFSFSSNKTLIEMCGRLERCSSLTSVHLVTAVKTADPGEVYAREYASLMPEGVSLRVTHVPDKYFHDRYMITDIGALKAGYGFKEGADQGAPSDILSVNLMSLEEVEFIRVSLKDAYEKKKAVDIFSNN</sequence>
<name>A0A3L7DZK7_9GAMM</name>
<dbReference type="RefSeq" id="WP_117955092.1">
    <property type="nucleotide sequence ID" value="NZ_QRAN01000012.1"/>
</dbReference>
<comment type="caution">
    <text evidence="1">The sequence shown here is derived from an EMBL/GenBank/DDBJ whole genome shotgun (WGS) entry which is preliminary data.</text>
</comment>
<organism evidence="1 2">
    <name type="scientific">Seongchinamella sediminis</name>
    <dbReference type="NCBI Taxonomy" id="2283635"/>
    <lineage>
        <taxon>Bacteria</taxon>
        <taxon>Pseudomonadati</taxon>
        <taxon>Pseudomonadota</taxon>
        <taxon>Gammaproteobacteria</taxon>
        <taxon>Cellvibrionales</taxon>
        <taxon>Halieaceae</taxon>
        <taxon>Seongchinamella</taxon>
    </lineage>
</organism>
<keyword evidence="2" id="KW-1185">Reference proteome</keyword>
<dbReference type="OrthoDB" id="5918663at2"/>
<evidence type="ECO:0000313" key="1">
    <source>
        <dbReference type="EMBL" id="RLQ21563.1"/>
    </source>
</evidence>